<comment type="subcellular location">
    <subcellularLocation>
        <location evidence="1">Cell envelope</location>
    </subcellularLocation>
</comment>
<sequence>MNTRTGRAAVISIAILLVVTCLLILPGCGGEKGVGDIWQNMLKADRTIRSMHMDIIMSYENTKFGSGQIEGTAVDISGDNVHLQKYIFGLDFAEVVLVNGKQYSRTMGSDKWTETAVNISAQSYAETGISNLPALSSSSENQGVETLGGASAYHLTFTIPPENVNSVFSSVPATELAANGGAKVDVWIDKDTFFTLKYEALISNVLITQQIGYADRRMVNTVSKINEDITINAPI</sequence>
<gene>
    <name evidence="4" type="ORF">A2Y75_09920</name>
</gene>
<name>A0A1F2WEZ1_9ACTN</name>
<dbReference type="Proteomes" id="UP000177876">
    <property type="component" value="Unassembled WGS sequence"/>
</dbReference>
<reference evidence="4 5" key="1">
    <citation type="journal article" date="2016" name="Nat. Commun.">
        <title>Thousands of microbial genomes shed light on interconnected biogeochemical processes in an aquifer system.</title>
        <authorList>
            <person name="Anantharaman K."/>
            <person name="Brown C.T."/>
            <person name="Hug L.A."/>
            <person name="Sharon I."/>
            <person name="Castelle C.J."/>
            <person name="Probst A.J."/>
            <person name="Thomas B.C."/>
            <person name="Singh A."/>
            <person name="Wilkins M.J."/>
            <person name="Karaoz U."/>
            <person name="Brodie E.L."/>
            <person name="Williams K.H."/>
            <person name="Hubbard S.S."/>
            <person name="Banfield J.F."/>
        </authorList>
    </citation>
    <scope>NUCLEOTIDE SEQUENCE [LARGE SCALE GENOMIC DNA]</scope>
</reference>
<evidence type="ECO:0008006" key="6">
    <source>
        <dbReference type="Google" id="ProtNLM"/>
    </source>
</evidence>
<accession>A0A1F2WEZ1</accession>
<evidence type="ECO:0000313" key="4">
    <source>
        <dbReference type="EMBL" id="OFW55425.1"/>
    </source>
</evidence>
<dbReference type="Gene3D" id="2.50.20.20">
    <property type="match status" value="1"/>
</dbReference>
<dbReference type="InterPro" id="IPR009830">
    <property type="entry name" value="LppX/LprAFG"/>
</dbReference>
<protein>
    <recommendedName>
        <fullName evidence="6">LppX_LprAFG lipoprotein</fullName>
    </recommendedName>
</protein>
<keyword evidence="3" id="KW-1003">Cell membrane</keyword>
<comment type="caution">
    <text evidence="4">The sequence shown here is derived from an EMBL/GenBank/DDBJ whole genome shotgun (WGS) entry which is preliminary data.</text>
</comment>
<evidence type="ECO:0000256" key="2">
    <source>
        <dbReference type="ARBA" id="ARBA00009194"/>
    </source>
</evidence>
<evidence type="ECO:0000313" key="5">
    <source>
        <dbReference type="Proteomes" id="UP000177876"/>
    </source>
</evidence>
<dbReference type="EMBL" id="MELK01000054">
    <property type="protein sequence ID" value="OFW55425.1"/>
    <property type="molecule type" value="Genomic_DNA"/>
</dbReference>
<dbReference type="SUPFAM" id="SSF89392">
    <property type="entry name" value="Prokaryotic lipoproteins and lipoprotein localization factors"/>
    <property type="match status" value="1"/>
</dbReference>
<dbReference type="GO" id="GO:0030313">
    <property type="term" value="C:cell envelope"/>
    <property type="evidence" value="ECO:0007669"/>
    <property type="project" value="UniProtKB-SubCell"/>
</dbReference>
<evidence type="ECO:0000256" key="3">
    <source>
        <dbReference type="ARBA" id="ARBA00022475"/>
    </source>
</evidence>
<proteinExistence type="inferred from homology"/>
<dbReference type="InterPro" id="IPR029046">
    <property type="entry name" value="LolA/LolB/LppX"/>
</dbReference>
<dbReference type="Pfam" id="PF07161">
    <property type="entry name" value="LppX_LprAFG"/>
    <property type="match status" value="1"/>
</dbReference>
<keyword evidence="3" id="KW-0472">Membrane</keyword>
<evidence type="ECO:0000256" key="1">
    <source>
        <dbReference type="ARBA" id="ARBA00004196"/>
    </source>
</evidence>
<organism evidence="4 5">
    <name type="scientific">Candidatus Solincola sediminis</name>
    <dbReference type="NCBI Taxonomy" id="1797199"/>
    <lineage>
        <taxon>Bacteria</taxon>
        <taxon>Bacillati</taxon>
        <taxon>Actinomycetota</taxon>
        <taxon>Candidatus Geothermincolia</taxon>
        <taxon>Candidatus Geothermincolales</taxon>
        <taxon>Candidatus Geothermincolaceae</taxon>
        <taxon>Candidatus Solincola</taxon>
    </lineage>
</organism>
<comment type="similarity">
    <text evidence="2">Belongs to the LppX/LprAFG lipoprotein family.</text>
</comment>
<dbReference type="AlphaFoldDB" id="A0A1F2WEZ1"/>